<gene>
    <name evidence="2" type="ORF">MILUP08_45786</name>
</gene>
<organism evidence="2 3">
    <name type="scientific">Micromonospora lupini str. Lupac 08</name>
    <dbReference type="NCBI Taxonomy" id="1150864"/>
    <lineage>
        <taxon>Bacteria</taxon>
        <taxon>Bacillati</taxon>
        <taxon>Actinomycetota</taxon>
        <taxon>Actinomycetes</taxon>
        <taxon>Micromonosporales</taxon>
        <taxon>Micromonosporaceae</taxon>
        <taxon>Micromonospora</taxon>
    </lineage>
</organism>
<evidence type="ECO:0000256" key="1">
    <source>
        <dbReference type="SAM" id="MobiDB-lite"/>
    </source>
</evidence>
<evidence type="ECO:0000313" key="3">
    <source>
        <dbReference type="Proteomes" id="UP000003448"/>
    </source>
</evidence>
<proteinExistence type="predicted"/>
<dbReference type="AlphaFoldDB" id="I0LAP6"/>
<sequence>MTVAHRRPQRRLVLRPPRPQRRPRSRQQPRDFQLPRSRRLGQQGRIRAGGGVGVGVGAVGERFRHGYRIGRLDGSNKLCILIHDGDPMWRVSGGHLDNRRRHGGGQSQSIDGRTVGNVLAPVIVAGVSPSARLEGAQ</sequence>
<name>I0LAP6_9ACTN</name>
<protein>
    <submittedName>
        <fullName evidence="2">Uncharacterized protein</fullName>
    </submittedName>
</protein>
<dbReference type="STRING" id="1150864.MILUP08_45786"/>
<accession>I0LAP6</accession>
<comment type="caution">
    <text evidence="2">The sequence shown here is derived from an EMBL/GenBank/DDBJ whole genome shotgun (WGS) entry which is preliminary data.</text>
</comment>
<feature type="compositionally biased region" description="Basic residues" evidence="1">
    <location>
        <begin position="1"/>
        <end position="27"/>
    </location>
</feature>
<evidence type="ECO:0000313" key="2">
    <source>
        <dbReference type="EMBL" id="CCH20893.1"/>
    </source>
</evidence>
<keyword evidence="3" id="KW-1185">Reference proteome</keyword>
<reference evidence="3" key="1">
    <citation type="journal article" date="2012" name="J. Bacteriol.">
        <title>Genome Sequence of Micromonospora lupini Lupac 08, Isolated from Root Nodules of Lupinus angustifolius.</title>
        <authorList>
            <person name="Alonso-Vega P."/>
            <person name="Normand P."/>
            <person name="Bacigalupe R."/>
            <person name="Pujic P."/>
            <person name="Lajus A."/>
            <person name="Vallenet D."/>
            <person name="Carro L."/>
            <person name="Coll P."/>
            <person name="Trujillo M.E."/>
        </authorList>
    </citation>
    <scope>NUCLEOTIDE SEQUENCE [LARGE SCALE GENOMIC DNA]</scope>
    <source>
        <strain evidence="3">Lupac 08</strain>
    </source>
</reference>
<dbReference type="EMBL" id="CAIE01000039">
    <property type="protein sequence ID" value="CCH20893.1"/>
    <property type="molecule type" value="Genomic_DNA"/>
</dbReference>
<feature type="region of interest" description="Disordered" evidence="1">
    <location>
        <begin position="1"/>
        <end position="48"/>
    </location>
</feature>
<dbReference type="Proteomes" id="UP000003448">
    <property type="component" value="Unassembled WGS sequence"/>
</dbReference>